<dbReference type="SMART" id="SM00671">
    <property type="entry name" value="SEL1"/>
    <property type="match status" value="2"/>
</dbReference>
<dbReference type="SUPFAM" id="SSF144232">
    <property type="entry name" value="HIT/MYND zinc finger-like"/>
    <property type="match status" value="1"/>
</dbReference>
<name>K0R8U8_THAOC</name>
<dbReference type="InterPro" id="IPR006597">
    <property type="entry name" value="Sel1-like"/>
</dbReference>
<accession>K0R8U8</accession>
<dbReference type="PROSITE" id="PS50865">
    <property type="entry name" value="ZF_MYND_2"/>
    <property type="match status" value="1"/>
</dbReference>
<evidence type="ECO:0000256" key="3">
    <source>
        <dbReference type="ARBA" id="ARBA00022833"/>
    </source>
</evidence>
<dbReference type="Proteomes" id="UP000266841">
    <property type="component" value="Unassembled WGS sequence"/>
</dbReference>
<organism evidence="6 7">
    <name type="scientific">Thalassiosira oceanica</name>
    <name type="common">Marine diatom</name>
    <dbReference type="NCBI Taxonomy" id="159749"/>
    <lineage>
        <taxon>Eukaryota</taxon>
        <taxon>Sar</taxon>
        <taxon>Stramenopiles</taxon>
        <taxon>Ochrophyta</taxon>
        <taxon>Bacillariophyta</taxon>
        <taxon>Coscinodiscophyceae</taxon>
        <taxon>Thalassiosirophycidae</taxon>
        <taxon>Thalassiosirales</taxon>
        <taxon>Thalassiosiraceae</taxon>
        <taxon>Thalassiosira</taxon>
    </lineage>
</organism>
<keyword evidence="3" id="KW-0862">Zinc</keyword>
<dbReference type="OrthoDB" id="156520at2759"/>
<evidence type="ECO:0000313" key="6">
    <source>
        <dbReference type="EMBL" id="EJK49993.1"/>
    </source>
</evidence>
<dbReference type="SUPFAM" id="SSF81901">
    <property type="entry name" value="HCP-like"/>
    <property type="match status" value="1"/>
</dbReference>
<dbReference type="GO" id="GO:0008270">
    <property type="term" value="F:zinc ion binding"/>
    <property type="evidence" value="ECO:0007669"/>
    <property type="project" value="UniProtKB-KW"/>
</dbReference>
<protein>
    <recommendedName>
        <fullName evidence="5">MYND-type domain-containing protein</fullName>
    </recommendedName>
</protein>
<sequence>MSSCEDVCANCGKKDGTGVKLKKCTSCHLVKYCSVNCQKAHRKQHKKACKKRAAELEDEELYGHAAELGSADALFSLGYSYKHGEGVQADKEKSAEFHKRAAMQGYVDSRCNLGMYEADRGNLDRAVRHWMISAKMGHWNSIGVIRDSFMRGFATKEQYAEALRGYQDSIEEMKSHDRDEAKRMGL</sequence>
<keyword evidence="1" id="KW-0479">Metal-binding</keyword>
<evidence type="ECO:0000256" key="4">
    <source>
        <dbReference type="PROSITE-ProRule" id="PRU00134"/>
    </source>
</evidence>
<dbReference type="Gene3D" id="1.25.40.10">
    <property type="entry name" value="Tetratricopeptide repeat domain"/>
    <property type="match status" value="1"/>
</dbReference>
<dbReference type="InterPro" id="IPR011990">
    <property type="entry name" value="TPR-like_helical_dom_sf"/>
</dbReference>
<keyword evidence="2 4" id="KW-0863">Zinc-finger</keyword>
<evidence type="ECO:0000256" key="1">
    <source>
        <dbReference type="ARBA" id="ARBA00022723"/>
    </source>
</evidence>
<dbReference type="Pfam" id="PF01753">
    <property type="entry name" value="zf-MYND"/>
    <property type="match status" value="1"/>
</dbReference>
<evidence type="ECO:0000259" key="5">
    <source>
        <dbReference type="PROSITE" id="PS50865"/>
    </source>
</evidence>
<keyword evidence="7" id="KW-1185">Reference proteome</keyword>
<evidence type="ECO:0000256" key="2">
    <source>
        <dbReference type="ARBA" id="ARBA00022771"/>
    </source>
</evidence>
<evidence type="ECO:0000313" key="7">
    <source>
        <dbReference type="Proteomes" id="UP000266841"/>
    </source>
</evidence>
<feature type="domain" description="MYND-type" evidence="5">
    <location>
        <begin position="8"/>
        <end position="49"/>
    </location>
</feature>
<dbReference type="AlphaFoldDB" id="K0R8U8"/>
<reference evidence="6 7" key="1">
    <citation type="journal article" date="2012" name="Genome Biol.">
        <title>Genome and low-iron response of an oceanic diatom adapted to chronic iron limitation.</title>
        <authorList>
            <person name="Lommer M."/>
            <person name="Specht M."/>
            <person name="Roy A.S."/>
            <person name="Kraemer L."/>
            <person name="Andreson R."/>
            <person name="Gutowska M.A."/>
            <person name="Wolf J."/>
            <person name="Bergner S.V."/>
            <person name="Schilhabel M.B."/>
            <person name="Klostermeier U.C."/>
            <person name="Beiko R.G."/>
            <person name="Rosenstiel P."/>
            <person name="Hippler M."/>
            <person name="Laroche J."/>
        </authorList>
    </citation>
    <scope>NUCLEOTIDE SEQUENCE [LARGE SCALE GENOMIC DNA]</scope>
    <source>
        <strain evidence="6 7">CCMP1005</strain>
    </source>
</reference>
<comment type="caution">
    <text evidence="6">The sequence shown here is derived from an EMBL/GenBank/DDBJ whole genome shotgun (WGS) entry which is preliminary data.</text>
</comment>
<dbReference type="InterPro" id="IPR002893">
    <property type="entry name" value="Znf_MYND"/>
</dbReference>
<gene>
    <name evidence="6" type="ORF">THAOC_31079</name>
</gene>
<dbReference type="EMBL" id="AGNL01044286">
    <property type="protein sequence ID" value="EJK49993.1"/>
    <property type="molecule type" value="Genomic_DNA"/>
</dbReference>
<proteinExistence type="predicted"/>